<accession>A0A3D1JJ60</accession>
<dbReference type="Pfam" id="PF01926">
    <property type="entry name" value="MMR_HSR1"/>
    <property type="match status" value="2"/>
</dbReference>
<proteinExistence type="inferred from homology"/>
<dbReference type="InterPro" id="IPR006073">
    <property type="entry name" value="GTP-bd"/>
</dbReference>
<dbReference type="InterPro" id="IPR015946">
    <property type="entry name" value="KH_dom-like_a/b"/>
</dbReference>
<dbReference type="STRING" id="229919.GCA_001050195_02242"/>
<dbReference type="InterPro" id="IPR005225">
    <property type="entry name" value="Small_GTP-bd"/>
</dbReference>
<evidence type="ECO:0000256" key="10">
    <source>
        <dbReference type="PROSITE-ProRule" id="PRU01049"/>
    </source>
</evidence>
<evidence type="ECO:0000256" key="11">
    <source>
        <dbReference type="RuleBase" id="RU004481"/>
    </source>
</evidence>
<feature type="binding site" evidence="9">
    <location>
        <begin position="249"/>
        <end position="253"/>
    </location>
    <ligand>
        <name>GTP</name>
        <dbReference type="ChEBI" id="CHEBI:37565"/>
        <label>2</label>
    </ligand>
</feature>
<comment type="function">
    <text evidence="8 9 11">GTPase that plays an essential role in the late steps of ribosome biogenesis.</text>
</comment>
<keyword evidence="6 9" id="KW-0342">GTP-binding</keyword>
<dbReference type="FunFam" id="3.40.50.300:FF:000057">
    <property type="entry name" value="GTPase Der"/>
    <property type="match status" value="1"/>
</dbReference>
<dbReference type="InterPro" id="IPR032859">
    <property type="entry name" value="KH_dom-like"/>
</dbReference>
<comment type="caution">
    <text evidence="13">The sequence shown here is derived from an EMBL/GenBank/DDBJ whole genome shotgun (WGS) entry which is preliminary data.</text>
</comment>
<dbReference type="Proteomes" id="UP000264141">
    <property type="component" value="Unassembled WGS sequence"/>
</dbReference>
<dbReference type="PRINTS" id="PR00326">
    <property type="entry name" value="GTP1OBG"/>
</dbReference>
<evidence type="ECO:0000256" key="9">
    <source>
        <dbReference type="HAMAP-Rule" id="MF_00195"/>
    </source>
</evidence>
<evidence type="ECO:0000256" key="7">
    <source>
        <dbReference type="ARBA" id="ARBA00032345"/>
    </source>
</evidence>
<dbReference type="NCBIfam" id="TIGR00231">
    <property type="entry name" value="small_GTP"/>
    <property type="match status" value="2"/>
</dbReference>
<keyword evidence="4 11" id="KW-0677">Repeat</keyword>
<dbReference type="PROSITE" id="PS51712">
    <property type="entry name" value="G_ENGA"/>
    <property type="match status" value="2"/>
</dbReference>
<dbReference type="AlphaFoldDB" id="A0A3D1JJ60"/>
<keyword evidence="5 9" id="KW-0547">Nucleotide-binding</keyword>
<dbReference type="PIRSF" id="PIRSF006485">
    <property type="entry name" value="GTP-binding_EngA"/>
    <property type="match status" value="1"/>
</dbReference>
<comment type="subunit">
    <text evidence="9">Associates with the 50S ribosomal subunit.</text>
</comment>
<dbReference type="PANTHER" id="PTHR43834">
    <property type="entry name" value="GTPASE DER"/>
    <property type="match status" value="1"/>
</dbReference>
<evidence type="ECO:0000256" key="2">
    <source>
        <dbReference type="ARBA" id="ARBA00020953"/>
    </source>
</evidence>
<dbReference type="RefSeq" id="WP_062193680.1">
    <property type="nucleotide sequence ID" value="NZ_DF967965.1"/>
</dbReference>
<keyword evidence="3 9" id="KW-0690">Ribosome biogenesis</keyword>
<organism evidence="13 14">
    <name type="scientific">Anaerolinea thermolimosa</name>
    <dbReference type="NCBI Taxonomy" id="229919"/>
    <lineage>
        <taxon>Bacteria</taxon>
        <taxon>Bacillati</taxon>
        <taxon>Chloroflexota</taxon>
        <taxon>Anaerolineae</taxon>
        <taxon>Anaerolineales</taxon>
        <taxon>Anaerolineaceae</taxon>
        <taxon>Anaerolinea</taxon>
    </lineage>
</organism>
<evidence type="ECO:0000256" key="1">
    <source>
        <dbReference type="ARBA" id="ARBA00008279"/>
    </source>
</evidence>
<evidence type="ECO:0000313" key="14">
    <source>
        <dbReference type="Proteomes" id="UP000264141"/>
    </source>
</evidence>
<evidence type="ECO:0000259" key="12">
    <source>
        <dbReference type="PROSITE" id="PS51712"/>
    </source>
</evidence>
<evidence type="ECO:0000256" key="6">
    <source>
        <dbReference type="ARBA" id="ARBA00023134"/>
    </source>
</evidence>
<dbReference type="SUPFAM" id="SSF52540">
    <property type="entry name" value="P-loop containing nucleoside triphosphate hydrolases"/>
    <property type="match status" value="2"/>
</dbReference>
<feature type="domain" description="EngA-type G" evidence="12">
    <location>
        <begin position="5"/>
        <end position="188"/>
    </location>
</feature>
<dbReference type="InterPro" id="IPR027417">
    <property type="entry name" value="P-loop_NTPase"/>
</dbReference>
<dbReference type="Gene3D" id="3.40.50.300">
    <property type="entry name" value="P-loop containing nucleotide triphosphate hydrolases"/>
    <property type="match status" value="2"/>
</dbReference>
<sequence length="456" mass="50420">MKTKPIVALVGRPNVGKSTLFNRLAGEQLAIVDATPGTTRDRIFSSAEWNGLEFDIVDTGGIDPSTSRAGREPLSIGSADFIEGIRAQAELAIKEADAVLFLVDAISGVTPADREVAEILRKSQTMREGKPWPPIFLVVNKADSQNLRENAPAFYELGMGEPYAISALHGTGTGDLLDDLVASFPPQEEEEEDDSIKIAIVGKPNAGKSSLLNRILGEERALVSPIPGTTRDAIDTPLVYDGLKVTLIDTAGIRRRGKVEPGVEKYSVLRSMRAIERSDVVLLVIDATSGITAQDTHIAGYIMDAWKSTVVLVNKWDLVEKDNQTMQMYTRKIREELNFMDYVPILFISAKTGQRVDQVMPLALRVQEERLARLTTGQVNRIIQEAQSLHAPPSKGGRALHIYYGTQVRSDPPTFLLFCNDPSLAHFSYMRFLENIFRKEYPFTGTPIRLVLKARR</sequence>
<dbReference type="SMART" id="SM00382">
    <property type="entry name" value="AAA"/>
    <property type="match status" value="2"/>
</dbReference>
<dbReference type="EMBL" id="DPBP01000048">
    <property type="protein sequence ID" value="HCE18621.1"/>
    <property type="molecule type" value="Genomic_DNA"/>
</dbReference>
<dbReference type="InterPro" id="IPR016484">
    <property type="entry name" value="GTPase_Der"/>
</dbReference>
<name>A0A3D1JJ60_9CHLR</name>
<dbReference type="GO" id="GO:0043022">
    <property type="term" value="F:ribosome binding"/>
    <property type="evidence" value="ECO:0007669"/>
    <property type="project" value="TreeGrafter"/>
</dbReference>
<dbReference type="OrthoDB" id="9805918at2"/>
<dbReference type="CDD" id="cd01894">
    <property type="entry name" value="EngA1"/>
    <property type="match status" value="1"/>
</dbReference>
<protein>
    <recommendedName>
        <fullName evidence="2 9">GTPase Der</fullName>
    </recommendedName>
    <alternativeName>
        <fullName evidence="7 9">GTP-binding protein EngA</fullName>
    </alternativeName>
</protein>
<dbReference type="Pfam" id="PF14714">
    <property type="entry name" value="KH_dom-like"/>
    <property type="match status" value="1"/>
</dbReference>
<dbReference type="FunFam" id="3.40.50.300:FF:000040">
    <property type="entry name" value="GTPase Der"/>
    <property type="match status" value="1"/>
</dbReference>
<comment type="similarity">
    <text evidence="1 9 10 11">Belongs to the TRAFAC class TrmE-Era-EngA-EngB-Septin-like GTPase superfamily. EngA (Der) GTPase family.</text>
</comment>
<dbReference type="FunFam" id="3.30.300.20:FF:000004">
    <property type="entry name" value="GTPase Der"/>
    <property type="match status" value="1"/>
</dbReference>
<dbReference type="Gene3D" id="3.30.300.20">
    <property type="match status" value="1"/>
</dbReference>
<dbReference type="NCBIfam" id="TIGR03594">
    <property type="entry name" value="GTPase_EngA"/>
    <property type="match status" value="1"/>
</dbReference>
<dbReference type="GO" id="GO:0042254">
    <property type="term" value="P:ribosome biogenesis"/>
    <property type="evidence" value="ECO:0007669"/>
    <property type="project" value="UniProtKB-KW"/>
</dbReference>
<evidence type="ECO:0000313" key="13">
    <source>
        <dbReference type="EMBL" id="HCE18621.1"/>
    </source>
</evidence>
<dbReference type="GO" id="GO:0005525">
    <property type="term" value="F:GTP binding"/>
    <property type="evidence" value="ECO:0007669"/>
    <property type="project" value="UniProtKB-UniRule"/>
</dbReference>
<dbReference type="InterPro" id="IPR003593">
    <property type="entry name" value="AAA+_ATPase"/>
</dbReference>
<evidence type="ECO:0000256" key="8">
    <source>
        <dbReference type="ARBA" id="ARBA00053470"/>
    </source>
</evidence>
<evidence type="ECO:0000256" key="4">
    <source>
        <dbReference type="ARBA" id="ARBA00022737"/>
    </source>
</evidence>
<feature type="binding site" evidence="9">
    <location>
        <begin position="140"/>
        <end position="143"/>
    </location>
    <ligand>
        <name>GTP</name>
        <dbReference type="ChEBI" id="CHEBI:37565"/>
        <label>1</label>
    </ligand>
</feature>
<feature type="binding site" evidence="9">
    <location>
        <begin position="314"/>
        <end position="317"/>
    </location>
    <ligand>
        <name>GTP</name>
        <dbReference type="ChEBI" id="CHEBI:37565"/>
        <label>2</label>
    </ligand>
</feature>
<feature type="domain" description="EngA-type G" evidence="12">
    <location>
        <begin position="196"/>
        <end position="371"/>
    </location>
</feature>
<gene>
    <name evidence="9" type="primary">der</name>
    <name evidence="13" type="ORF">DEQ80_12260</name>
</gene>
<evidence type="ECO:0000256" key="3">
    <source>
        <dbReference type="ARBA" id="ARBA00022517"/>
    </source>
</evidence>
<feature type="binding site" evidence="9">
    <location>
        <begin position="11"/>
        <end position="18"/>
    </location>
    <ligand>
        <name>GTP</name>
        <dbReference type="ChEBI" id="CHEBI:37565"/>
        <label>1</label>
    </ligand>
</feature>
<dbReference type="CDD" id="cd01895">
    <property type="entry name" value="EngA2"/>
    <property type="match status" value="1"/>
</dbReference>
<dbReference type="InterPro" id="IPR031166">
    <property type="entry name" value="G_ENGA"/>
</dbReference>
<dbReference type="PANTHER" id="PTHR43834:SF6">
    <property type="entry name" value="GTPASE DER"/>
    <property type="match status" value="1"/>
</dbReference>
<feature type="binding site" evidence="9">
    <location>
        <begin position="58"/>
        <end position="62"/>
    </location>
    <ligand>
        <name>GTP</name>
        <dbReference type="ChEBI" id="CHEBI:37565"/>
        <label>1</label>
    </ligand>
</feature>
<dbReference type="HAMAP" id="MF_00195">
    <property type="entry name" value="GTPase_Der"/>
    <property type="match status" value="1"/>
</dbReference>
<reference evidence="13 14" key="1">
    <citation type="journal article" date="2018" name="Nat. Biotechnol.">
        <title>A standardized bacterial taxonomy based on genome phylogeny substantially revises the tree of life.</title>
        <authorList>
            <person name="Parks D.H."/>
            <person name="Chuvochina M."/>
            <person name="Waite D.W."/>
            <person name="Rinke C."/>
            <person name="Skarshewski A."/>
            <person name="Chaumeil P.A."/>
            <person name="Hugenholtz P."/>
        </authorList>
    </citation>
    <scope>NUCLEOTIDE SEQUENCE [LARGE SCALE GENOMIC DNA]</scope>
    <source>
        <strain evidence="13">UBA8781</strain>
    </source>
</reference>
<evidence type="ECO:0000256" key="5">
    <source>
        <dbReference type="ARBA" id="ARBA00022741"/>
    </source>
</evidence>
<feature type="binding site" evidence="9">
    <location>
        <begin position="202"/>
        <end position="209"/>
    </location>
    <ligand>
        <name>GTP</name>
        <dbReference type="ChEBI" id="CHEBI:37565"/>
        <label>2</label>
    </ligand>
</feature>